<dbReference type="Proteomes" id="UP000000557">
    <property type="component" value="Chromosome"/>
</dbReference>
<reference evidence="1 2" key="2">
    <citation type="journal article" date="2003" name="DNA Res.">
        <title>Complete genome structure of Gloeobacter violaceus PCC 7421, a cyanobacterium that lacks thylakoids (supplement).</title>
        <authorList>
            <person name="Nakamura Y."/>
            <person name="Kaneko T."/>
            <person name="Sato S."/>
            <person name="Mimuro M."/>
            <person name="Miyashita H."/>
            <person name="Tsuchiya T."/>
            <person name="Sasamoto S."/>
            <person name="Watanabe A."/>
            <person name="Kawashima K."/>
            <person name="Kishida Y."/>
            <person name="Kiyokawa C."/>
            <person name="Kohara M."/>
            <person name="Matsumoto M."/>
            <person name="Matsuno A."/>
            <person name="Nakazaki N."/>
            <person name="Shimpo S."/>
            <person name="Takeuchi C."/>
            <person name="Yamada M."/>
            <person name="Tabata S."/>
        </authorList>
    </citation>
    <scope>NUCLEOTIDE SEQUENCE [LARGE SCALE GENOMIC DNA]</scope>
    <source>
        <strain evidence="2">ATCC 29082 / PCC 7421</strain>
    </source>
</reference>
<dbReference type="InParanoid" id="Q7NDG6"/>
<dbReference type="EMBL" id="BA000045">
    <property type="protein sequence ID" value="BAC92210.1"/>
    <property type="molecule type" value="Genomic_DNA"/>
</dbReference>
<dbReference type="KEGG" id="gvi:glr4269"/>
<name>Q7NDG6_GLOVI</name>
<evidence type="ECO:0000313" key="2">
    <source>
        <dbReference type="Proteomes" id="UP000000557"/>
    </source>
</evidence>
<organism evidence="1 2">
    <name type="scientific">Gloeobacter violaceus (strain ATCC 29082 / PCC 7421)</name>
    <dbReference type="NCBI Taxonomy" id="251221"/>
    <lineage>
        <taxon>Bacteria</taxon>
        <taxon>Bacillati</taxon>
        <taxon>Cyanobacteriota</taxon>
        <taxon>Cyanophyceae</taxon>
        <taxon>Gloeobacterales</taxon>
        <taxon>Gloeobacteraceae</taxon>
        <taxon>Gloeobacter</taxon>
    </lineage>
</organism>
<proteinExistence type="predicted"/>
<dbReference type="AlphaFoldDB" id="Q7NDG6"/>
<sequence>MEQSERRQYPKPPIIEALINLQFELAKQPSMGSIFEIRKYIADSYPIKDDMFRDNVTLSREPIKAEREHIGYRFASSDNKQILQAQVSSFTFSRLEPYISWENLRDEAHRLWGIYLKTVDAVDVSQVAVRYINKIDLPLPIRDFRDYFRTYPELSSDMPVGLSGYLMQIQVPYQLPTQAQPPIITLNQALMQQNIPDVISVLLDIEIASKIANTDIPWDILENLHSLENQVFEASITNRTRGLFH</sequence>
<gene>
    <name evidence="1" type="ordered locus">glr4269</name>
</gene>
<evidence type="ECO:0000313" key="1">
    <source>
        <dbReference type="EMBL" id="BAC92210.1"/>
    </source>
</evidence>
<protein>
    <submittedName>
        <fullName evidence="1">Glr4269 protein</fullName>
    </submittedName>
</protein>
<dbReference type="HOGENOM" id="CLU_098524_0_0_3"/>
<dbReference type="EnsemblBacteria" id="BAC92210">
    <property type="protein sequence ID" value="BAC92210"/>
    <property type="gene ID" value="BAC92210"/>
</dbReference>
<accession>Q7NDG6</accession>
<keyword evidence="2" id="KW-1185">Reference proteome</keyword>
<reference evidence="1 2" key="1">
    <citation type="journal article" date="2003" name="DNA Res.">
        <title>Complete genome structure of Gloeobacter violaceus PCC 7421, a cyanobacterium that lacks thylakoids.</title>
        <authorList>
            <person name="Nakamura Y."/>
            <person name="Kaneko T."/>
            <person name="Sato S."/>
            <person name="Mimuro M."/>
            <person name="Miyashita H."/>
            <person name="Tsuchiya T."/>
            <person name="Sasamoto S."/>
            <person name="Watanabe A."/>
            <person name="Kawashima K."/>
            <person name="Kishida Y."/>
            <person name="Kiyokawa C."/>
            <person name="Kohara M."/>
            <person name="Matsumoto M."/>
            <person name="Matsuno A."/>
            <person name="Nakazaki N."/>
            <person name="Shimpo S."/>
            <person name="Takeuchi C."/>
            <person name="Yamada M."/>
            <person name="Tabata S."/>
        </authorList>
    </citation>
    <scope>NUCLEOTIDE SEQUENCE [LARGE SCALE GENOMIC DNA]</scope>
    <source>
        <strain evidence="2">ATCC 29082 / PCC 7421</strain>
    </source>
</reference>
<dbReference type="NCBIfam" id="TIGR04255">
    <property type="entry name" value="sporadTIGR04255"/>
    <property type="match status" value="1"/>
</dbReference>
<dbReference type="PhylomeDB" id="Q7NDG6"/>
<dbReference type="OrthoDB" id="1550932at2"/>
<dbReference type="STRING" id="251221.gene:10761788"/>
<dbReference type="InterPro" id="IPR026349">
    <property type="entry name" value="CHP04255"/>
</dbReference>
<dbReference type="eggNOG" id="ENOG5030KZN">
    <property type="taxonomic scope" value="Bacteria"/>
</dbReference>